<proteinExistence type="predicted"/>
<feature type="signal peptide" evidence="2">
    <location>
        <begin position="1"/>
        <end position="24"/>
    </location>
</feature>
<accession>A0A9X4QUR7</accession>
<dbReference type="RefSeq" id="WP_277535089.1">
    <property type="nucleotide sequence ID" value="NZ_JAPDIA010000008.1"/>
</dbReference>
<reference evidence="3" key="1">
    <citation type="submission" date="2022-10" db="EMBL/GenBank/DDBJ databases">
        <title>Comparative genomic analysis of Cohnella hashimotonis sp. nov., isolated from the International Space Station.</title>
        <authorList>
            <person name="Simpson A."/>
            <person name="Venkateswaran K."/>
        </authorList>
    </citation>
    <scope>NUCLEOTIDE SEQUENCE</scope>
    <source>
        <strain evidence="3">DSM 28161</strain>
    </source>
</reference>
<dbReference type="Pfam" id="PF12732">
    <property type="entry name" value="YtxH"/>
    <property type="match status" value="1"/>
</dbReference>
<gene>
    <name evidence="3" type="ORF">OMP40_23535</name>
</gene>
<dbReference type="InterPro" id="IPR024623">
    <property type="entry name" value="YtxH"/>
</dbReference>
<evidence type="ECO:0000256" key="2">
    <source>
        <dbReference type="SAM" id="SignalP"/>
    </source>
</evidence>
<protein>
    <submittedName>
        <fullName evidence="3">YtxH domain-containing protein</fullName>
    </submittedName>
</protein>
<sequence length="98" mass="9791">MAERKVVKSFLFGAVSGAALGAAAALLFAPKPGKALRKDLADTAQLVGAKTADIGKAAGGAAQTIAKKSADWAEGVRAKFSKKSAEESVSASEESAAI</sequence>
<dbReference type="Proteomes" id="UP001153404">
    <property type="component" value="Unassembled WGS sequence"/>
</dbReference>
<keyword evidence="4" id="KW-1185">Reference proteome</keyword>
<comment type="caution">
    <text evidence="3">The sequence shown here is derived from an EMBL/GenBank/DDBJ whole genome shotgun (WGS) entry which is preliminary data.</text>
</comment>
<dbReference type="PANTHER" id="PTHR35792:SF1">
    <property type="entry name" value="SLL0268 PROTEIN"/>
    <property type="match status" value="1"/>
</dbReference>
<dbReference type="PANTHER" id="PTHR35792">
    <property type="entry name" value="GENERAL STRESS PROTEIN"/>
    <property type="match status" value="1"/>
</dbReference>
<organism evidence="3 4">
    <name type="scientific">Cohnella rhizosphaerae</name>
    <dbReference type="NCBI Taxonomy" id="1457232"/>
    <lineage>
        <taxon>Bacteria</taxon>
        <taxon>Bacillati</taxon>
        <taxon>Bacillota</taxon>
        <taxon>Bacilli</taxon>
        <taxon>Bacillales</taxon>
        <taxon>Paenibacillaceae</taxon>
        <taxon>Cohnella</taxon>
    </lineage>
</organism>
<evidence type="ECO:0000313" key="3">
    <source>
        <dbReference type="EMBL" id="MDG0812005.1"/>
    </source>
</evidence>
<dbReference type="InterPro" id="IPR052928">
    <property type="entry name" value="Desiccation-related_membrane"/>
</dbReference>
<dbReference type="AlphaFoldDB" id="A0A9X4QUR7"/>
<evidence type="ECO:0000313" key="4">
    <source>
        <dbReference type="Proteomes" id="UP001153404"/>
    </source>
</evidence>
<keyword evidence="2" id="KW-0732">Signal</keyword>
<evidence type="ECO:0000256" key="1">
    <source>
        <dbReference type="SAM" id="MobiDB-lite"/>
    </source>
</evidence>
<feature type="compositionally biased region" description="Low complexity" evidence="1">
    <location>
        <begin position="87"/>
        <end position="98"/>
    </location>
</feature>
<feature type="chain" id="PRO_5040762686" evidence="2">
    <location>
        <begin position="25"/>
        <end position="98"/>
    </location>
</feature>
<dbReference type="EMBL" id="JAPDIA010000008">
    <property type="protein sequence ID" value="MDG0812005.1"/>
    <property type="molecule type" value="Genomic_DNA"/>
</dbReference>
<name>A0A9X4QUR7_9BACL</name>
<feature type="region of interest" description="Disordered" evidence="1">
    <location>
        <begin position="79"/>
        <end position="98"/>
    </location>
</feature>